<reference evidence="1" key="1">
    <citation type="journal article" date="2015" name="Nature">
        <title>Complex archaea that bridge the gap between prokaryotes and eukaryotes.</title>
        <authorList>
            <person name="Spang A."/>
            <person name="Saw J.H."/>
            <person name="Jorgensen S.L."/>
            <person name="Zaremba-Niedzwiedzka K."/>
            <person name="Martijn J."/>
            <person name="Lind A.E."/>
            <person name="van Eijk R."/>
            <person name="Schleper C."/>
            <person name="Guy L."/>
            <person name="Ettema T.J."/>
        </authorList>
    </citation>
    <scope>NUCLEOTIDE SEQUENCE</scope>
</reference>
<dbReference type="EMBL" id="LAZR01066335">
    <property type="protein sequence ID" value="KKK53779.1"/>
    <property type="molecule type" value="Genomic_DNA"/>
</dbReference>
<organism evidence="1">
    <name type="scientific">marine sediment metagenome</name>
    <dbReference type="NCBI Taxonomy" id="412755"/>
    <lineage>
        <taxon>unclassified sequences</taxon>
        <taxon>metagenomes</taxon>
        <taxon>ecological metagenomes</taxon>
    </lineage>
</organism>
<proteinExistence type="predicted"/>
<name>A0A0F8YHS9_9ZZZZ</name>
<gene>
    <name evidence="1" type="ORF">LCGC14_3091360</name>
</gene>
<dbReference type="AlphaFoldDB" id="A0A0F8YHS9"/>
<accession>A0A0F8YHS9</accession>
<protein>
    <submittedName>
        <fullName evidence="1">Uncharacterized protein</fullName>
    </submittedName>
</protein>
<sequence length="124" mass="14031">MSYDVTFGSSYHKARKDYVCDHCVKPINAGAKYYKQTGIWEGDFYTFRAHSDCVGAADALHTNAERYDDEAMLLHIEYGEEPDETGKFLLAEYPVVAERMGIKQPRQKNVDFPAGAESLIREVA</sequence>
<evidence type="ECO:0000313" key="1">
    <source>
        <dbReference type="EMBL" id="KKK53779.1"/>
    </source>
</evidence>
<comment type="caution">
    <text evidence="1">The sequence shown here is derived from an EMBL/GenBank/DDBJ whole genome shotgun (WGS) entry which is preliminary data.</text>
</comment>